<keyword evidence="1" id="KW-1133">Transmembrane helix</keyword>
<accession>A0A517ZIU0</accession>
<evidence type="ECO:0000256" key="1">
    <source>
        <dbReference type="SAM" id="Phobius"/>
    </source>
</evidence>
<dbReference type="Gene3D" id="1.10.10.1320">
    <property type="entry name" value="Anti-sigma factor, zinc-finger domain"/>
    <property type="match status" value="1"/>
</dbReference>
<dbReference type="RefSeq" id="WP_145374454.1">
    <property type="nucleotide sequence ID" value="NZ_CAXBED010000077.1"/>
</dbReference>
<protein>
    <recommendedName>
        <fullName evidence="4">Zinc-finger domain-containing protein</fullName>
    </recommendedName>
</protein>
<organism evidence="2 3">
    <name type="scientific">Symmachiella dynata</name>
    <dbReference type="NCBI Taxonomy" id="2527995"/>
    <lineage>
        <taxon>Bacteria</taxon>
        <taxon>Pseudomonadati</taxon>
        <taxon>Planctomycetota</taxon>
        <taxon>Planctomycetia</taxon>
        <taxon>Planctomycetales</taxon>
        <taxon>Planctomycetaceae</taxon>
        <taxon>Symmachiella</taxon>
    </lineage>
</organism>
<feature type="transmembrane region" description="Helical" evidence="1">
    <location>
        <begin position="97"/>
        <end position="118"/>
    </location>
</feature>
<dbReference type="Proteomes" id="UP000319383">
    <property type="component" value="Chromosome"/>
</dbReference>
<reference evidence="2 3" key="1">
    <citation type="submission" date="2019-02" db="EMBL/GenBank/DDBJ databases">
        <title>Deep-cultivation of Planctomycetes and their phenomic and genomic characterization uncovers novel biology.</title>
        <authorList>
            <person name="Wiegand S."/>
            <person name="Jogler M."/>
            <person name="Boedeker C."/>
            <person name="Pinto D."/>
            <person name="Vollmers J."/>
            <person name="Rivas-Marin E."/>
            <person name="Kohn T."/>
            <person name="Peeters S.H."/>
            <person name="Heuer A."/>
            <person name="Rast P."/>
            <person name="Oberbeckmann S."/>
            <person name="Bunk B."/>
            <person name="Jeske O."/>
            <person name="Meyerdierks A."/>
            <person name="Storesund J.E."/>
            <person name="Kallscheuer N."/>
            <person name="Luecker S."/>
            <person name="Lage O.M."/>
            <person name="Pohl T."/>
            <person name="Merkel B.J."/>
            <person name="Hornburger P."/>
            <person name="Mueller R.-W."/>
            <person name="Bruemmer F."/>
            <person name="Labrenz M."/>
            <person name="Spormann A.M."/>
            <person name="Op den Camp H."/>
            <person name="Overmann J."/>
            <person name="Amann R."/>
            <person name="Jetten M.S.M."/>
            <person name="Mascher T."/>
            <person name="Medema M.H."/>
            <person name="Devos D.P."/>
            <person name="Kaster A.-K."/>
            <person name="Ovreas L."/>
            <person name="Rohde M."/>
            <person name="Galperin M.Y."/>
            <person name="Jogler C."/>
        </authorList>
    </citation>
    <scope>NUCLEOTIDE SEQUENCE [LARGE SCALE GENOMIC DNA]</scope>
    <source>
        <strain evidence="2 3">Mal52</strain>
    </source>
</reference>
<name>A0A517ZIU0_9PLAN</name>
<keyword evidence="3" id="KW-1185">Reference proteome</keyword>
<evidence type="ECO:0000313" key="2">
    <source>
        <dbReference type="EMBL" id="QDU42401.1"/>
    </source>
</evidence>
<dbReference type="AlphaFoldDB" id="A0A517ZIU0"/>
<keyword evidence="1" id="KW-0472">Membrane</keyword>
<dbReference type="KEGG" id="sdyn:Mal52_08620"/>
<gene>
    <name evidence="2" type="ORF">Mal52_08620</name>
</gene>
<sequence>MGKATRLTVEQRANLVAYLDGELDEAETRSIEETLAGSPAARRDIEMLSRAWDLLDHLPRVDPGEEFTQRTVSRLRAVEVDKAQTSAQWRIWLRRGLVSAIWLGVLTVAVVGGVYAAVYTIPSEGQRKIQDFPVVEQLDQYEAVGSLEFLEELKKNHLFDEGNNGDASDSENAATGAR</sequence>
<dbReference type="EMBL" id="CP036276">
    <property type="protein sequence ID" value="QDU42401.1"/>
    <property type="molecule type" value="Genomic_DNA"/>
</dbReference>
<evidence type="ECO:0000313" key="3">
    <source>
        <dbReference type="Proteomes" id="UP000319383"/>
    </source>
</evidence>
<dbReference type="InterPro" id="IPR041916">
    <property type="entry name" value="Anti_sigma_zinc_sf"/>
</dbReference>
<evidence type="ECO:0008006" key="4">
    <source>
        <dbReference type="Google" id="ProtNLM"/>
    </source>
</evidence>
<keyword evidence="1" id="KW-0812">Transmembrane</keyword>
<proteinExistence type="predicted"/>